<keyword evidence="1" id="KW-0175">Coiled coil</keyword>
<dbReference type="EMBL" id="JADKGY010000029">
    <property type="protein sequence ID" value="MBK9984207.1"/>
    <property type="molecule type" value="Genomic_DNA"/>
</dbReference>
<reference evidence="2 3" key="1">
    <citation type="submission" date="2020-10" db="EMBL/GenBank/DDBJ databases">
        <title>Connecting structure to function with the recovery of over 1000 high-quality activated sludge metagenome-assembled genomes encoding full-length rRNA genes using long-read sequencing.</title>
        <authorList>
            <person name="Singleton C.M."/>
            <person name="Petriglieri F."/>
            <person name="Kristensen J.M."/>
            <person name="Kirkegaard R.H."/>
            <person name="Michaelsen T.Y."/>
            <person name="Andersen M.H."/>
            <person name="Karst S.M."/>
            <person name="Dueholm M.S."/>
            <person name="Nielsen P.H."/>
            <person name="Albertsen M."/>
        </authorList>
    </citation>
    <scope>NUCLEOTIDE SEQUENCE [LARGE SCALE GENOMIC DNA]</scope>
    <source>
        <strain evidence="2">Ribe_18-Q3-R11-54_MAXAC.273</strain>
    </source>
</reference>
<gene>
    <name evidence="2" type="ORF">IPP15_17860</name>
</gene>
<proteinExistence type="predicted"/>
<name>A0A9D7XUZ7_9BACT</name>
<evidence type="ECO:0000256" key="1">
    <source>
        <dbReference type="SAM" id="Coils"/>
    </source>
</evidence>
<accession>A0A9D7XUZ7</accession>
<feature type="coiled-coil region" evidence="1">
    <location>
        <begin position="96"/>
        <end position="144"/>
    </location>
</feature>
<evidence type="ECO:0000313" key="2">
    <source>
        <dbReference type="EMBL" id="MBK9984207.1"/>
    </source>
</evidence>
<dbReference type="Proteomes" id="UP000808337">
    <property type="component" value="Unassembled WGS sequence"/>
</dbReference>
<protein>
    <submittedName>
        <fullName evidence="2">Uncharacterized protein</fullName>
    </submittedName>
</protein>
<comment type="caution">
    <text evidence="2">The sequence shown here is derived from an EMBL/GenBank/DDBJ whole genome shotgun (WGS) entry which is preliminary data.</text>
</comment>
<dbReference type="AlphaFoldDB" id="A0A9D7XUZ7"/>
<organism evidence="2 3">
    <name type="scientific">Candidatus Opimibacter skivensis</name>
    <dbReference type="NCBI Taxonomy" id="2982028"/>
    <lineage>
        <taxon>Bacteria</taxon>
        <taxon>Pseudomonadati</taxon>
        <taxon>Bacteroidota</taxon>
        <taxon>Saprospiria</taxon>
        <taxon>Saprospirales</taxon>
        <taxon>Saprospiraceae</taxon>
        <taxon>Candidatus Opimibacter</taxon>
    </lineage>
</organism>
<evidence type="ECO:0000313" key="3">
    <source>
        <dbReference type="Proteomes" id="UP000808337"/>
    </source>
</evidence>
<sequence>MKISQLLGLGSDSDQKSVDFLETALVKQTQPGFDYLKFKQSIEQLAGLKLDASISLKSAFATASTMGVTKDSLLQSARHYLTILGDEKKQFDQALNNQVQQRIDSRKDDLVKLQQMIEENKRQIAKLEKQILEFQEKILHSDEEVSEAKASIEQTKLKFETTYQQFVSAIEKDMTAIQQNL</sequence>